<evidence type="ECO:0000313" key="10">
    <source>
        <dbReference type="EMBL" id="THH35646.1"/>
    </source>
</evidence>
<keyword evidence="5 8" id="KW-0812">Transmembrane</keyword>
<feature type="transmembrane region" description="Helical" evidence="8">
    <location>
        <begin position="340"/>
        <end position="365"/>
    </location>
</feature>
<dbReference type="OrthoDB" id="9800416at2"/>
<evidence type="ECO:0000256" key="1">
    <source>
        <dbReference type="ARBA" id="ARBA00004651"/>
    </source>
</evidence>
<evidence type="ECO:0000256" key="5">
    <source>
        <dbReference type="ARBA" id="ARBA00022692"/>
    </source>
</evidence>
<protein>
    <recommendedName>
        <fullName evidence="8">Bcr/CflA family efflux transporter</fullName>
    </recommendedName>
</protein>
<dbReference type="InterPro" id="IPR004812">
    <property type="entry name" value="Efflux_drug-R_Bcr/CmlA"/>
</dbReference>
<comment type="subcellular location">
    <subcellularLocation>
        <location evidence="8">Cell inner membrane</location>
        <topology evidence="8">Multi-pass membrane protein</topology>
    </subcellularLocation>
    <subcellularLocation>
        <location evidence="1">Cell membrane</location>
        <topology evidence="1">Multi-pass membrane protein</topology>
    </subcellularLocation>
</comment>
<dbReference type="InterPro" id="IPR011701">
    <property type="entry name" value="MFS"/>
</dbReference>
<dbReference type="RefSeq" id="WP_136463115.1">
    <property type="nucleotide sequence ID" value="NZ_SRKY01000003.1"/>
</dbReference>
<feature type="transmembrane region" description="Helical" evidence="8">
    <location>
        <begin position="284"/>
        <end position="302"/>
    </location>
</feature>
<feature type="transmembrane region" description="Helical" evidence="8">
    <location>
        <begin position="169"/>
        <end position="188"/>
    </location>
</feature>
<dbReference type="PANTHER" id="PTHR23502">
    <property type="entry name" value="MAJOR FACILITATOR SUPERFAMILY"/>
    <property type="match status" value="1"/>
</dbReference>
<evidence type="ECO:0000256" key="3">
    <source>
        <dbReference type="ARBA" id="ARBA00022448"/>
    </source>
</evidence>
<feature type="transmembrane region" description="Helical" evidence="8">
    <location>
        <begin position="52"/>
        <end position="72"/>
    </location>
</feature>
<dbReference type="GO" id="GO:0042910">
    <property type="term" value="F:xenobiotic transmembrane transporter activity"/>
    <property type="evidence" value="ECO:0007669"/>
    <property type="project" value="InterPro"/>
</dbReference>
<evidence type="ECO:0000313" key="11">
    <source>
        <dbReference type="Proteomes" id="UP000306602"/>
    </source>
</evidence>
<dbReference type="InterPro" id="IPR005829">
    <property type="entry name" value="Sugar_transporter_CS"/>
</dbReference>
<feature type="domain" description="Major facilitator superfamily (MFS) profile" evidence="9">
    <location>
        <begin position="14"/>
        <end position="394"/>
    </location>
</feature>
<organism evidence="10 11">
    <name type="scientific">Aliishimia ponticola</name>
    <dbReference type="NCBI Taxonomy" id="2499833"/>
    <lineage>
        <taxon>Bacteria</taxon>
        <taxon>Pseudomonadati</taxon>
        <taxon>Pseudomonadota</taxon>
        <taxon>Alphaproteobacteria</taxon>
        <taxon>Rhodobacterales</taxon>
        <taxon>Paracoccaceae</taxon>
        <taxon>Aliishimia</taxon>
    </lineage>
</organism>
<dbReference type="PROSITE" id="PS50850">
    <property type="entry name" value="MFS"/>
    <property type="match status" value="1"/>
</dbReference>
<name>A0A4S4N8V1_9RHOB</name>
<keyword evidence="8" id="KW-0997">Cell inner membrane</keyword>
<dbReference type="InterPro" id="IPR036259">
    <property type="entry name" value="MFS_trans_sf"/>
</dbReference>
<keyword evidence="7 8" id="KW-0472">Membrane</keyword>
<comment type="caution">
    <text evidence="10">The sequence shown here is derived from an EMBL/GenBank/DDBJ whole genome shotgun (WGS) entry which is preliminary data.</text>
</comment>
<feature type="transmembrane region" description="Helical" evidence="8">
    <location>
        <begin position="308"/>
        <end position="328"/>
    </location>
</feature>
<dbReference type="PROSITE" id="PS00216">
    <property type="entry name" value="SUGAR_TRANSPORT_1"/>
    <property type="match status" value="1"/>
</dbReference>
<feature type="transmembrane region" description="Helical" evidence="8">
    <location>
        <begin position="138"/>
        <end position="163"/>
    </location>
</feature>
<keyword evidence="6 8" id="KW-1133">Transmembrane helix</keyword>
<feature type="transmembrane region" description="Helical" evidence="8">
    <location>
        <begin position="218"/>
        <end position="245"/>
    </location>
</feature>
<feature type="transmembrane region" description="Helical" evidence="8">
    <location>
        <begin position="251"/>
        <end position="272"/>
    </location>
</feature>
<comment type="caution">
    <text evidence="8">Lacks conserved residue(s) required for the propagation of feature annotation.</text>
</comment>
<dbReference type="Gene3D" id="1.20.1720.10">
    <property type="entry name" value="Multidrug resistance protein D"/>
    <property type="match status" value="1"/>
</dbReference>
<evidence type="ECO:0000256" key="8">
    <source>
        <dbReference type="RuleBase" id="RU365088"/>
    </source>
</evidence>
<keyword evidence="11" id="KW-1185">Reference proteome</keyword>
<sequence>MPISPQTRLHAAFIIIVLALLSVFPPLATDMYLPAIGQVAEAMDAPHSAAELSLSVFFLGLCLGQFIVGPLSDAFGRKLPLVGGTLLFTLTSIGLLMVDDIVSFNVLRFLQAIGACTGMAVGRAIVTDLYQGRAVAKVMTLLVTLMTIGPIISPFLGSVLLTALGWRSIFVTLIIVGVTALVLTLIVIPETLPQENRRPGAFSNALGHFKTLATRRRFIVPALVTAFIQAPIFAFITGSSGVFIGGFGMSASSYGVLFGVVASALVIFAQINNQLLNHFSPAQILSAGLPVFAGLAAVLLTVSGTQQAWVLVAALWCVLGMVGLLSANGMAIAMAGSPEAAGLGSAGLGSLQFAVAFCMSSLVALMGTATAVPMAAAMLTVSLVATGLWHGFFRRAASEQTAQEAAS</sequence>
<feature type="transmembrane region" description="Helical" evidence="8">
    <location>
        <begin position="371"/>
        <end position="393"/>
    </location>
</feature>
<reference evidence="10 11" key="1">
    <citation type="submission" date="2019-04" db="EMBL/GenBank/DDBJ databases">
        <title>Shimia ponticola sp. nov., isolated from seawater.</title>
        <authorList>
            <person name="Kim Y.-O."/>
            <person name="Yoon J.-H."/>
        </authorList>
    </citation>
    <scope>NUCLEOTIDE SEQUENCE [LARGE SCALE GENOMIC DNA]</scope>
    <source>
        <strain evidence="10 11">MYP11</strain>
    </source>
</reference>
<dbReference type="NCBIfam" id="TIGR00710">
    <property type="entry name" value="efflux_Bcr_CflA"/>
    <property type="match status" value="1"/>
</dbReference>
<gene>
    <name evidence="10" type="ORF">E4Z66_11150</name>
</gene>
<dbReference type="SUPFAM" id="SSF103473">
    <property type="entry name" value="MFS general substrate transporter"/>
    <property type="match status" value="1"/>
</dbReference>
<dbReference type="GO" id="GO:0005886">
    <property type="term" value="C:plasma membrane"/>
    <property type="evidence" value="ECO:0007669"/>
    <property type="project" value="UniProtKB-SubCell"/>
</dbReference>
<dbReference type="PANTHER" id="PTHR23502:SF132">
    <property type="entry name" value="POLYAMINE TRANSPORTER 2-RELATED"/>
    <property type="match status" value="1"/>
</dbReference>
<evidence type="ECO:0000256" key="2">
    <source>
        <dbReference type="ARBA" id="ARBA00006236"/>
    </source>
</evidence>
<keyword evidence="3 8" id="KW-0813">Transport</keyword>
<proteinExistence type="inferred from homology"/>
<feature type="transmembrane region" description="Helical" evidence="8">
    <location>
        <begin position="109"/>
        <end position="126"/>
    </location>
</feature>
<evidence type="ECO:0000256" key="4">
    <source>
        <dbReference type="ARBA" id="ARBA00022475"/>
    </source>
</evidence>
<evidence type="ECO:0000256" key="7">
    <source>
        <dbReference type="ARBA" id="ARBA00023136"/>
    </source>
</evidence>
<dbReference type="EMBL" id="SRKY01000003">
    <property type="protein sequence ID" value="THH35646.1"/>
    <property type="molecule type" value="Genomic_DNA"/>
</dbReference>
<keyword evidence="4" id="KW-1003">Cell membrane</keyword>
<dbReference type="CDD" id="cd17320">
    <property type="entry name" value="MFS_MdfA_MDR_like"/>
    <property type="match status" value="1"/>
</dbReference>
<evidence type="ECO:0000256" key="6">
    <source>
        <dbReference type="ARBA" id="ARBA00022989"/>
    </source>
</evidence>
<dbReference type="Pfam" id="PF07690">
    <property type="entry name" value="MFS_1"/>
    <property type="match status" value="1"/>
</dbReference>
<comment type="similarity">
    <text evidence="2 8">Belongs to the major facilitator superfamily. Bcr/CmlA family.</text>
</comment>
<evidence type="ECO:0000259" key="9">
    <source>
        <dbReference type="PROSITE" id="PS50850"/>
    </source>
</evidence>
<accession>A0A4S4N8V1</accession>
<dbReference type="Proteomes" id="UP000306602">
    <property type="component" value="Unassembled WGS sequence"/>
</dbReference>
<dbReference type="InterPro" id="IPR020846">
    <property type="entry name" value="MFS_dom"/>
</dbReference>
<dbReference type="AlphaFoldDB" id="A0A4S4N8V1"/>
<feature type="transmembrane region" description="Helical" evidence="8">
    <location>
        <begin position="79"/>
        <end position="97"/>
    </location>
</feature>
<dbReference type="GO" id="GO:1990961">
    <property type="term" value="P:xenobiotic detoxification by transmembrane export across the plasma membrane"/>
    <property type="evidence" value="ECO:0007669"/>
    <property type="project" value="InterPro"/>
</dbReference>